<dbReference type="PANTHER" id="PTHR14097">
    <property type="entry name" value="OXIDOREDUCTASE HTATIP2"/>
    <property type="match status" value="1"/>
</dbReference>
<dbReference type="EMBL" id="KN832873">
    <property type="protein sequence ID" value="KIN03757.1"/>
    <property type="molecule type" value="Genomic_DNA"/>
</dbReference>
<dbReference type="PANTHER" id="PTHR14097:SF8">
    <property type="entry name" value="NAD(P)-BINDING DOMAIN-CONTAINING PROTEIN"/>
    <property type="match status" value="1"/>
</dbReference>
<evidence type="ECO:0000313" key="1">
    <source>
        <dbReference type="EMBL" id="KIN03757.1"/>
    </source>
</evidence>
<dbReference type="InParanoid" id="A0A0C3HN67"/>
<dbReference type="SUPFAM" id="SSF51735">
    <property type="entry name" value="NAD(P)-binding Rossmann-fold domains"/>
    <property type="match status" value="1"/>
</dbReference>
<evidence type="ECO:0008006" key="3">
    <source>
        <dbReference type="Google" id="ProtNLM"/>
    </source>
</evidence>
<protein>
    <recommendedName>
        <fullName evidence="3">NAD(P)-binding domain-containing protein</fullName>
    </recommendedName>
</protein>
<reference evidence="2" key="2">
    <citation type="submission" date="2015-01" db="EMBL/GenBank/DDBJ databases">
        <title>Evolutionary Origins and Diversification of the Mycorrhizal Mutualists.</title>
        <authorList>
            <consortium name="DOE Joint Genome Institute"/>
            <consortium name="Mycorrhizal Genomics Consortium"/>
            <person name="Kohler A."/>
            <person name="Kuo A."/>
            <person name="Nagy L.G."/>
            <person name="Floudas D."/>
            <person name="Copeland A."/>
            <person name="Barry K.W."/>
            <person name="Cichocki N."/>
            <person name="Veneault-Fourrey C."/>
            <person name="LaButti K."/>
            <person name="Lindquist E.A."/>
            <person name="Lipzen A."/>
            <person name="Lundell T."/>
            <person name="Morin E."/>
            <person name="Murat C."/>
            <person name="Riley R."/>
            <person name="Ohm R."/>
            <person name="Sun H."/>
            <person name="Tunlid A."/>
            <person name="Henrissat B."/>
            <person name="Grigoriev I.V."/>
            <person name="Hibbett D.S."/>
            <person name="Martin F."/>
        </authorList>
    </citation>
    <scope>NUCLEOTIDE SEQUENCE [LARGE SCALE GENOMIC DNA]</scope>
    <source>
        <strain evidence="2">Zn</strain>
    </source>
</reference>
<keyword evidence="2" id="KW-1185">Reference proteome</keyword>
<dbReference type="Gene3D" id="3.40.50.720">
    <property type="entry name" value="NAD(P)-binding Rossmann-like Domain"/>
    <property type="match status" value="1"/>
</dbReference>
<evidence type="ECO:0000313" key="2">
    <source>
        <dbReference type="Proteomes" id="UP000054321"/>
    </source>
</evidence>
<gene>
    <name evidence="1" type="ORF">OIDMADRAFT_158560</name>
</gene>
<dbReference type="OrthoDB" id="9975943at2759"/>
<name>A0A0C3HN67_OIDMZ</name>
<dbReference type="InterPro" id="IPR036291">
    <property type="entry name" value="NAD(P)-bd_dom_sf"/>
</dbReference>
<dbReference type="Proteomes" id="UP000054321">
    <property type="component" value="Unassembled WGS sequence"/>
</dbReference>
<dbReference type="HOGENOM" id="CLU_071330_5_0_1"/>
<sequence>MHLILTGATGLVGSGVLHHMINTAAVTTVSVLARRPVPQAEGHDKVKVIVQKDFGSYPEELLEQLRGAEGCVWAQGISITKVTKEEYQKITYDWPLAAARAFCKIPGNPKPFKFVYISGQGATTSPGIFTQHFGVIKGRAEASLLALAKDPKFKNLRPYSLRPGGVDPVHHVEIHKFLPQRKGFQKVMEESLVSALRVAMKSTISPTRELGRVATDLASGDGQPLQGKGLEDEGRILSNVAIRRLAGI</sequence>
<organism evidence="1 2">
    <name type="scientific">Oidiodendron maius (strain Zn)</name>
    <dbReference type="NCBI Taxonomy" id="913774"/>
    <lineage>
        <taxon>Eukaryota</taxon>
        <taxon>Fungi</taxon>
        <taxon>Dikarya</taxon>
        <taxon>Ascomycota</taxon>
        <taxon>Pezizomycotina</taxon>
        <taxon>Leotiomycetes</taxon>
        <taxon>Leotiomycetes incertae sedis</taxon>
        <taxon>Myxotrichaceae</taxon>
        <taxon>Oidiodendron</taxon>
    </lineage>
</organism>
<accession>A0A0C3HN67</accession>
<proteinExistence type="predicted"/>
<reference evidence="1 2" key="1">
    <citation type="submission" date="2014-04" db="EMBL/GenBank/DDBJ databases">
        <authorList>
            <consortium name="DOE Joint Genome Institute"/>
            <person name="Kuo A."/>
            <person name="Martino E."/>
            <person name="Perotto S."/>
            <person name="Kohler A."/>
            <person name="Nagy L.G."/>
            <person name="Floudas D."/>
            <person name="Copeland A."/>
            <person name="Barry K.W."/>
            <person name="Cichocki N."/>
            <person name="Veneault-Fourrey C."/>
            <person name="LaButti K."/>
            <person name="Lindquist E.A."/>
            <person name="Lipzen A."/>
            <person name="Lundell T."/>
            <person name="Morin E."/>
            <person name="Murat C."/>
            <person name="Sun H."/>
            <person name="Tunlid A."/>
            <person name="Henrissat B."/>
            <person name="Grigoriev I.V."/>
            <person name="Hibbett D.S."/>
            <person name="Martin F."/>
            <person name="Nordberg H.P."/>
            <person name="Cantor M.N."/>
            <person name="Hua S.X."/>
        </authorList>
    </citation>
    <scope>NUCLEOTIDE SEQUENCE [LARGE SCALE GENOMIC DNA]</scope>
    <source>
        <strain evidence="1 2">Zn</strain>
    </source>
</reference>
<dbReference type="AlphaFoldDB" id="A0A0C3HN67"/>